<keyword evidence="4" id="KW-1185">Reference proteome</keyword>
<dbReference type="AlphaFoldDB" id="A0A370NDA8"/>
<name>A0A370NDA8_9BURK</name>
<feature type="domain" description="DUF2134" evidence="1">
    <location>
        <begin position="87"/>
        <end position="167"/>
    </location>
</feature>
<gene>
    <name evidence="3" type="ORF">DLM46_04945</name>
</gene>
<evidence type="ECO:0000259" key="2">
    <source>
        <dbReference type="Pfam" id="PF13400"/>
    </source>
</evidence>
<evidence type="ECO:0008006" key="5">
    <source>
        <dbReference type="Google" id="ProtNLM"/>
    </source>
</evidence>
<proteinExistence type="predicted"/>
<evidence type="ECO:0000259" key="1">
    <source>
        <dbReference type="Pfam" id="PF09977"/>
    </source>
</evidence>
<feature type="domain" description="Putative Flp pilus-assembly TadG-like N-terminal" evidence="2">
    <location>
        <begin position="39"/>
        <end position="84"/>
    </location>
</feature>
<dbReference type="Proteomes" id="UP000254875">
    <property type="component" value="Unassembled WGS sequence"/>
</dbReference>
<accession>A0A370NDA8</accession>
<evidence type="ECO:0000313" key="3">
    <source>
        <dbReference type="EMBL" id="RDK03584.1"/>
    </source>
</evidence>
<dbReference type="OrthoDB" id="8534992at2"/>
<protein>
    <recommendedName>
        <fullName evidence="5">DUF2134 domain-containing protein</fullName>
    </recommendedName>
</protein>
<sequence length="612" mass="61410">MRRRQSSVDLSARCRRLHSRQRGGVAMLAVRARHRRQHGAVAVLAALWLSIALAALGALDVGNVYFARRQLQRTADLAAMAGVQVISSSGGCATATTAVQQNAAANGFSADGTTMTLNTTCGRWDTSSNTYFGTSGNPLNAVQVQATQVVPYFFLVGKRNVTATATALASNIDSFSLGTGIATINTQQSALLNAILGGLLKTSVSLSVGDMQSLATAHIKIQDLMVALGVSTVQGLLDTTVSYQSLTVAMVKALQAGGDTINAAILQTLAVAVPGGQNITVGDGGTSAPGLLALGLANPNSAMTATINVFDALMVAAQIAQRSPDGTASKAPLINVAAGLPGVAGVSLRIINPPALAMGEGGTYMLNGVSTPRTQARTAVINADVSLSPLPLFSSLTLGLPSVLSVSVSALSTPLVVSLAVAPGTATLSSVDCESTKAATAATIQVAPGIASVCLGANSSCGGAIKVASVSTTILGANVQVANVVLNGIGPMQLAPGTTTPLVFDGSSGSFDATRSANSNALGSDASVLTTQLLAALPGALDVSLLNHSVDLSALLSPILSGVANALTPLLQTVFALLDTVLVPTLSLLGAQVGTATVHNMSLTCGVSQLVN</sequence>
<dbReference type="EMBL" id="QHKS01000003">
    <property type="protein sequence ID" value="RDK03584.1"/>
    <property type="molecule type" value="Genomic_DNA"/>
</dbReference>
<comment type="caution">
    <text evidence="3">The sequence shown here is derived from an EMBL/GenBank/DDBJ whole genome shotgun (WGS) entry which is preliminary data.</text>
</comment>
<dbReference type="InterPro" id="IPR018705">
    <property type="entry name" value="DUF2134_membrane"/>
</dbReference>
<dbReference type="Pfam" id="PF13400">
    <property type="entry name" value="Tad"/>
    <property type="match status" value="1"/>
</dbReference>
<organism evidence="3 4">
    <name type="scientific">Paraburkholderia lacunae</name>
    <dbReference type="NCBI Taxonomy" id="2211104"/>
    <lineage>
        <taxon>Bacteria</taxon>
        <taxon>Pseudomonadati</taxon>
        <taxon>Pseudomonadota</taxon>
        <taxon>Betaproteobacteria</taxon>
        <taxon>Burkholderiales</taxon>
        <taxon>Burkholderiaceae</taxon>
        <taxon>Paraburkholderia</taxon>
    </lineage>
</organism>
<dbReference type="Pfam" id="PF09977">
    <property type="entry name" value="Tad_C"/>
    <property type="match status" value="1"/>
</dbReference>
<dbReference type="InterPro" id="IPR028087">
    <property type="entry name" value="Tad_N"/>
</dbReference>
<evidence type="ECO:0000313" key="4">
    <source>
        <dbReference type="Proteomes" id="UP000254875"/>
    </source>
</evidence>
<reference evidence="4" key="1">
    <citation type="submission" date="2018-05" db="EMBL/GenBank/DDBJ databases">
        <authorList>
            <person name="Feng T."/>
        </authorList>
    </citation>
    <scope>NUCLEOTIDE SEQUENCE [LARGE SCALE GENOMIC DNA]</scope>
    <source>
        <strain evidence="4">S27</strain>
    </source>
</reference>